<protein>
    <recommendedName>
        <fullName evidence="4">Histidine kinase domain-containing protein</fullName>
    </recommendedName>
</protein>
<dbReference type="SUPFAM" id="SSF55874">
    <property type="entry name" value="ATPase domain of HSP90 chaperone/DNA topoisomerase II/histidine kinase"/>
    <property type="match status" value="1"/>
</dbReference>
<dbReference type="AlphaFoldDB" id="A0A9E6XTB0"/>
<dbReference type="PROSITE" id="PS50109">
    <property type="entry name" value="HIS_KIN"/>
    <property type="match status" value="1"/>
</dbReference>
<dbReference type="InterPro" id="IPR029016">
    <property type="entry name" value="GAF-like_dom_sf"/>
</dbReference>
<dbReference type="SMART" id="SM00065">
    <property type="entry name" value="GAF"/>
    <property type="match status" value="1"/>
</dbReference>
<dbReference type="Pfam" id="PF13185">
    <property type="entry name" value="GAF_2"/>
    <property type="match status" value="1"/>
</dbReference>
<evidence type="ECO:0000313" key="5">
    <source>
        <dbReference type="EMBL" id="UGS33728.1"/>
    </source>
</evidence>
<evidence type="ECO:0000256" key="3">
    <source>
        <dbReference type="ARBA" id="ARBA00023012"/>
    </source>
</evidence>
<dbReference type="KEGG" id="sbae:DSM104329_00093"/>
<dbReference type="Pfam" id="PF02518">
    <property type="entry name" value="HATPase_c"/>
    <property type="match status" value="1"/>
</dbReference>
<dbReference type="InterPro" id="IPR036890">
    <property type="entry name" value="HATPase_C_sf"/>
</dbReference>
<evidence type="ECO:0000256" key="2">
    <source>
        <dbReference type="ARBA" id="ARBA00022777"/>
    </source>
</evidence>
<proteinExistence type="predicted"/>
<dbReference type="InterPro" id="IPR050482">
    <property type="entry name" value="Sensor_HK_TwoCompSys"/>
</dbReference>
<sequence>MSPEPERLSPALRAVSDAVLAVAAQRSVEEVLQELVDRARELAGARYAALGIPDGDGGFSAFLVSGMSDELVASLGPLPRTHGVLGAMLETDVPVRMADMHAHPRFRGWWPRGHPDMRSYLGVPIVAPDGVIGAFYLTEKEGAGTFGAADQELLELLAAHAAIAITNARLLERSRELSIVSERNRLALELHDAVSQKLFSVVLSAEAAATLVERDPAAAGERVARTGELAREALDELRDLVGELRPPDLERDGLAAVLRKHVAVLRSVHDISIGLEVDLADAAGDVDPRRDRELLRIAQEALHNALRHAGAREIGVRVAGADGGLVLEIHDDGAGFDPADPELRSRRLGLTSMEERAARLGGRLAIRSSPGAGTTVRLEVGGAG</sequence>
<dbReference type="InterPro" id="IPR005467">
    <property type="entry name" value="His_kinase_dom"/>
</dbReference>
<evidence type="ECO:0000313" key="6">
    <source>
        <dbReference type="Proteomes" id="UP001162834"/>
    </source>
</evidence>
<dbReference type="InterPro" id="IPR011712">
    <property type="entry name" value="Sig_transdc_His_kin_sub3_dim/P"/>
</dbReference>
<feature type="domain" description="Histidine kinase" evidence="4">
    <location>
        <begin position="193"/>
        <end position="384"/>
    </location>
</feature>
<dbReference type="GO" id="GO:0000155">
    <property type="term" value="F:phosphorelay sensor kinase activity"/>
    <property type="evidence" value="ECO:0007669"/>
    <property type="project" value="InterPro"/>
</dbReference>
<dbReference type="InterPro" id="IPR003018">
    <property type="entry name" value="GAF"/>
</dbReference>
<dbReference type="PANTHER" id="PTHR24421">
    <property type="entry name" value="NITRATE/NITRITE SENSOR PROTEIN NARX-RELATED"/>
    <property type="match status" value="1"/>
</dbReference>
<keyword evidence="3" id="KW-0902">Two-component regulatory system</keyword>
<dbReference type="SUPFAM" id="SSF55781">
    <property type="entry name" value="GAF domain-like"/>
    <property type="match status" value="1"/>
</dbReference>
<dbReference type="Gene3D" id="3.30.450.40">
    <property type="match status" value="1"/>
</dbReference>
<dbReference type="EMBL" id="CP087164">
    <property type="protein sequence ID" value="UGS33728.1"/>
    <property type="molecule type" value="Genomic_DNA"/>
</dbReference>
<dbReference type="Gene3D" id="1.20.5.1930">
    <property type="match status" value="1"/>
</dbReference>
<dbReference type="Proteomes" id="UP001162834">
    <property type="component" value="Chromosome"/>
</dbReference>
<organism evidence="5 6">
    <name type="scientific">Capillimicrobium parvum</name>
    <dbReference type="NCBI Taxonomy" id="2884022"/>
    <lineage>
        <taxon>Bacteria</taxon>
        <taxon>Bacillati</taxon>
        <taxon>Actinomycetota</taxon>
        <taxon>Thermoleophilia</taxon>
        <taxon>Solirubrobacterales</taxon>
        <taxon>Capillimicrobiaceae</taxon>
        <taxon>Capillimicrobium</taxon>
    </lineage>
</organism>
<dbReference type="GO" id="GO:0016020">
    <property type="term" value="C:membrane"/>
    <property type="evidence" value="ECO:0007669"/>
    <property type="project" value="InterPro"/>
</dbReference>
<dbReference type="RefSeq" id="WP_259313422.1">
    <property type="nucleotide sequence ID" value="NZ_CP087164.1"/>
</dbReference>
<keyword evidence="6" id="KW-1185">Reference proteome</keyword>
<accession>A0A9E6XTB0</accession>
<dbReference type="InterPro" id="IPR003594">
    <property type="entry name" value="HATPase_dom"/>
</dbReference>
<dbReference type="CDD" id="cd16917">
    <property type="entry name" value="HATPase_UhpB-NarQ-NarX-like"/>
    <property type="match status" value="1"/>
</dbReference>
<dbReference type="Gene3D" id="3.30.565.10">
    <property type="entry name" value="Histidine kinase-like ATPase, C-terminal domain"/>
    <property type="match status" value="1"/>
</dbReference>
<keyword evidence="1" id="KW-0808">Transferase</keyword>
<dbReference type="SMART" id="SM00387">
    <property type="entry name" value="HATPase_c"/>
    <property type="match status" value="1"/>
</dbReference>
<evidence type="ECO:0000256" key="1">
    <source>
        <dbReference type="ARBA" id="ARBA00022679"/>
    </source>
</evidence>
<reference evidence="5" key="1">
    <citation type="journal article" date="2022" name="Int. J. Syst. Evol. Microbiol.">
        <title>Pseudomonas aegrilactucae sp. nov. and Pseudomonas morbosilactucae sp. nov., pathogens causing bacterial rot of lettuce in Japan.</title>
        <authorList>
            <person name="Sawada H."/>
            <person name="Fujikawa T."/>
            <person name="Satou M."/>
        </authorList>
    </citation>
    <scope>NUCLEOTIDE SEQUENCE</scope>
    <source>
        <strain evidence="5">0166_1</strain>
    </source>
</reference>
<keyword evidence="2" id="KW-0418">Kinase</keyword>
<gene>
    <name evidence="5" type="ORF">DSM104329_00093</name>
</gene>
<dbReference type="Pfam" id="PF07730">
    <property type="entry name" value="HisKA_3"/>
    <property type="match status" value="1"/>
</dbReference>
<name>A0A9E6XTB0_9ACTN</name>
<evidence type="ECO:0000259" key="4">
    <source>
        <dbReference type="PROSITE" id="PS50109"/>
    </source>
</evidence>
<dbReference type="GO" id="GO:0046983">
    <property type="term" value="F:protein dimerization activity"/>
    <property type="evidence" value="ECO:0007669"/>
    <property type="project" value="InterPro"/>
</dbReference>
<dbReference type="PANTHER" id="PTHR24421:SF61">
    <property type="entry name" value="OXYGEN SENSOR HISTIDINE KINASE NREB"/>
    <property type="match status" value="1"/>
</dbReference>